<dbReference type="UniPathway" id="UPA00124"/>
<evidence type="ECO:0000259" key="7">
    <source>
        <dbReference type="Pfam" id="PF04321"/>
    </source>
</evidence>
<proteinExistence type="inferred from homology"/>
<comment type="similarity">
    <text evidence="2 6">Belongs to the dTDP-4-dehydrorhamnose reductase family.</text>
</comment>
<evidence type="ECO:0000256" key="5">
    <source>
        <dbReference type="ARBA" id="ARBA00048200"/>
    </source>
</evidence>
<dbReference type="PANTHER" id="PTHR10491">
    <property type="entry name" value="DTDP-4-DEHYDRORHAMNOSE REDUCTASE"/>
    <property type="match status" value="1"/>
</dbReference>
<keyword evidence="6" id="KW-0560">Oxidoreductase</keyword>
<dbReference type="InterPro" id="IPR005913">
    <property type="entry name" value="dTDP_dehydrorham_reduct"/>
</dbReference>
<comment type="cofactor">
    <cofactor evidence="6">
        <name>Mg(2+)</name>
        <dbReference type="ChEBI" id="CHEBI:18420"/>
    </cofactor>
    <text evidence="6">Binds 1 Mg(2+) ion per monomer.</text>
</comment>
<evidence type="ECO:0000313" key="9">
    <source>
        <dbReference type="Proteomes" id="UP000200980"/>
    </source>
</evidence>
<comment type="function">
    <text evidence="6">Catalyzes the reduction of dTDP-6-deoxy-L-lyxo-4-hexulose to yield dTDP-L-rhamnose.</text>
</comment>
<evidence type="ECO:0000256" key="4">
    <source>
        <dbReference type="ARBA" id="ARBA00017099"/>
    </source>
</evidence>
<dbReference type="RefSeq" id="WP_077396778.1">
    <property type="nucleotide sequence ID" value="NZ_JATM01000004.1"/>
</dbReference>
<gene>
    <name evidence="8" type="ORF">AL01_07340</name>
</gene>
<protein>
    <recommendedName>
        <fullName evidence="4 6">dTDP-4-dehydrorhamnose reductase</fullName>
        <ecNumber evidence="3 6">1.1.1.133</ecNumber>
    </recommendedName>
</protein>
<evidence type="ECO:0000313" key="8">
    <source>
        <dbReference type="EMBL" id="OOL17778.1"/>
    </source>
</evidence>
<keyword evidence="9" id="KW-1185">Reference proteome</keyword>
<dbReference type="EC" id="1.1.1.133" evidence="3 6"/>
<dbReference type="GO" id="GO:0008831">
    <property type="term" value="F:dTDP-4-dehydrorhamnose reductase activity"/>
    <property type="evidence" value="ECO:0007669"/>
    <property type="project" value="UniProtKB-EC"/>
</dbReference>
<feature type="domain" description="RmlD-like substrate binding" evidence="7">
    <location>
        <begin position="7"/>
        <end position="290"/>
    </location>
</feature>
<dbReference type="Proteomes" id="UP000200980">
    <property type="component" value="Unassembled WGS sequence"/>
</dbReference>
<keyword evidence="6" id="KW-0521">NADP</keyword>
<dbReference type="GO" id="GO:0019305">
    <property type="term" value="P:dTDP-rhamnose biosynthetic process"/>
    <property type="evidence" value="ECO:0007669"/>
    <property type="project" value="UniProtKB-UniPathway"/>
</dbReference>
<reference evidence="8 9" key="1">
    <citation type="journal article" date="2016" name="PLoS ONE">
        <title>Whole-Genome Sequence Analysis of Bombella intestini LMG 28161T, a Novel Acetic Acid Bacterium Isolated from the Crop of a Red-Tailed Bumble Bee, Bombus lapidarius.</title>
        <authorList>
            <person name="Li L."/>
            <person name="Illeghems K."/>
            <person name="Van Kerrebroeck S."/>
            <person name="Borremans W."/>
            <person name="Cleenwerck I."/>
            <person name="Smagghe G."/>
            <person name="De Vuyst L."/>
            <person name="Vandamme P."/>
        </authorList>
    </citation>
    <scope>NUCLEOTIDE SEQUENCE [LARGE SCALE GENOMIC DNA]</scope>
    <source>
        <strain evidence="8 9">R-52487</strain>
    </source>
</reference>
<organism evidence="8 9">
    <name type="scientific">Bombella intestini</name>
    <dbReference type="NCBI Taxonomy" id="1539051"/>
    <lineage>
        <taxon>Bacteria</taxon>
        <taxon>Pseudomonadati</taxon>
        <taxon>Pseudomonadota</taxon>
        <taxon>Alphaproteobacteria</taxon>
        <taxon>Acetobacterales</taxon>
        <taxon>Acetobacteraceae</taxon>
        <taxon>Bombella</taxon>
    </lineage>
</organism>
<dbReference type="STRING" id="1539051.AL01_07340"/>
<dbReference type="EMBL" id="JATM01000004">
    <property type="protein sequence ID" value="OOL17778.1"/>
    <property type="molecule type" value="Genomic_DNA"/>
</dbReference>
<dbReference type="Gene3D" id="3.90.25.10">
    <property type="entry name" value="UDP-galactose 4-epimerase, domain 1"/>
    <property type="match status" value="1"/>
</dbReference>
<dbReference type="Pfam" id="PF04321">
    <property type="entry name" value="RmlD_sub_bind"/>
    <property type="match status" value="1"/>
</dbReference>
<dbReference type="Gene3D" id="3.40.50.720">
    <property type="entry name" value="NAD(P)-binding Rossmann-like Domain"/>
    <property type="match status" value="1"/>
</dbReference>
<comment type="pathway">
    <text evidence="1 6">Carbohydrate biosynthesis; dTDP-L-rhamnose biosynthesis.</text>
</comment>
<dbReference type="NCBIfam" id="TIGR01214">
    <property type="entry name" value="rmlD"/>
    <property type="match status" value="1"/>
</dbReference>
<evidence type="ECO:0000256" key="6">
    <source>
        <dbReference type="RuleBase" id="RU364082"/>
    </source>
</evidence>
<comment type="caution">
    <text evidence="8">The sequence shown here is derived from an EMBL/GenBank/DDBJ whole genome shotgun (WGS) entry which is preliminary data.</text>
</comment>
<comment type="catalytic activity">
    <reaction evidence="5 6">
        <text>dTDP-beta-L-rhamnose + NADP(+) = dTDP-4-dehydro-beta-L-rhamnose + NADPH + H(+)</text>
        <dbReference type="Rhea" id="RHEA:21796"/>
        <dbReference type="ChEBI" id="CHEBI:15378"/>
        <dbReference type="ChEBI" id="CHEBI:57510"/>
        <dbReference type="ChEBI" id="CHEBI:57783"/>
        <dbReference type="ChEBI" id="CHEBI:58349"/>
        <dbReference type="ChEBI" id="CHEBI:62830"/>
        <dbReference type="EC" id="1.1.1.133"/>
    </reaction>
</comment>
<dbReference type="AlphaFoldDB" id="A0A1S8GNT9"/>
<sequence>MVTKPSILVIGRTGQLATSLKEQGGDRVVAVGRPEADFQAPETLAAVIDAHQPEFIVNAAAWTAVDLAETEQEGARQGNHTGPARLAEEAARRGIPFLHVSTDYVFDGKKGAPYLESDPVNPVTVYGRTKAEGEAAVLKAQPQSIILRTAWVYSPHGKNFVKTMLNVGAKNPRLRVVGDQQGNPTSSDDLATVILGIIEHIKQTGWQDSYAGIYHATGSGETTWHGLAYHVLEEAARHGQSMPEIEAIATADWPTPAARPADSRLDNSKLERVFGQKMPDWRESASRTVRILMKPEG</sequence>
<accession>A0A1S8GNT9</accession>
<dbReference type="InterPro" id="IPR029903">
    <property type="entry name" value="RmlD-like-bd"/>
</dbReference>
<evidence type="ECO:0000256" key="3">
    <source>
        <dbReference type="ARBA" id="ARBA00012929"/>
    </source>
</evidence>
<dbReference type="InterPro" id="IPR036291">
    <property type="entry name" value="NAD(P)-bd_dom_sf"/>
</dbReference>
<name>A0A1S8GNT9_9PROT</name>
<dbReference type="SUPFAM" id="SSF51735">
    <property type="entry name" value="NAD(P)-binding Rossmann-fold domains"/>
    <property type="match status" value="1"/>
</dbReference>
<dbReference type="GO" id="GO:0005829">
    <property type="term" value="C:cytosol"/>
    <property type="evidence" value="ECO:0007669"/>
    <property type="project" value="TreeGrafter"/>
</dbReference>
<dbReference type="OrthoDB" id="9803892at2"/>
<dbReference type="PANTHER" id="PTHR10491:SF4">
    <property type="entry name" value="METHIONINE ADENOSYLTRANSFERASE 2 SUBUNIT BETA"/>
    <property type="match status" value="1"/>
</dbReference>
<evidence type="ECO:0000256" key="2">
    <source>
        <dbReference type="ARBA" id="ARBA00010944"/>
    </source>
</evidence>
<evidence type="ECO:0000256" key="1">
    <source>
        <dbReference type="ARBA" id="ARBA00004781"/>
    </source>
</evidence>
<dbReference type="CDD" id="cd05254">
    <property type="entry name" value="dTDP_HR_like_SDR_e"/>
    <property type="match status" value="1"/>
</dbReference>